<dbReference type="Proteomes" id="UP000232003">
    <property type="component" value="Chromosome"/>
</dbReference>
<name>A0A2K8SQ46_9NOSO</name>
<keyword evidence="2" id="KW-1185">Reference proteome</keyword>
<evidence type="ECO:0000313" key="1">
    <source>
        <dbReference type="EMBL" id="AUB37589.1"/>
    </source>
</evidence>
<accession>A0A2K8SQ46</accession>
<reference evidence="1 2" key="1">
    <citation type="submission" date="2017-11" db="EMBL/GenBank/DDBJ databases">
        <title>Complete genome of a free-living desiccation-tolerant cyanobacterium and its photosynthetic adaptation to extreme terrestrial habitat.</title>
        <authorList>
            <person name="Shang J."/>
        </authorList>
    </citation>
    <scope>NUCLEOTIDE SEQUENCE [LARGE SCALE GENOMIC DNA]</scope>
    <source>
        <strain evidence="1 2">CCNUN1</strain>
    </source>
</reference>
<proteinExistence type="predicted"/>
<dbReference type="AlphaFoldDB" id="A0A2K8SQ46"/>
<sequence>MIKTNTTDFDITNRNGVLGIDLGINFKGRRMKMACVQCQS</sequence>
<dbReference type="KEGG" id="nfl:COO91_03535"/>
<gene>
    <name evidence="1" type="ORF">COO91_03535</name>
</gene>
<evidence type="ECO:0000313" key="2">
    <source>
        <dbReference type="Proteomes" id="UP000232003"/>
    </source>
</evidence>
<organism evidence="1 2">
    <name type="scientific">Nostoc flagelliforme CCNUN1</name>
    <dbReference type="NCBI Taxonomy" id="2038116"/>
    <lineage>
        <taxon>Bacteria</taxon>
        <taxon>Bacillati</taxon>
        <taxon>Cyanobacteriota</taxon>
        <taxon>Cyanophyceae</taxon>
        <taxon>Nostocales</taxon>
        <taxon>Nostocaceae</taxon>
        <taxon>Nostoc</taxon>
    </lineage>
</organism>
<dbReference type="EMBL" id="CP024785">
    <property type="protein sequence ID" value="AUB37589.1"/>
    <property type="molecule type" value="Genomic_DNA"/>
</dbReference>
<protein>
    <submittedName>
        <fullName evidence="1">Uncharacterized protein</fullName>
    </submittedName>
</protein>